<feature type="compositionally biased region" description="Polar residues" evidence="1">
    <location>
        <begin position="1027"/>
        <end position="1041"/>
    </location>
</feature>
<sequence length="1240" mass="138637">MDDFENMTEFSPFTWQPVYSDGTRGEIMDFNIAIESQSQLSSSRGILETIVEETSDDENENGLYGAKWSGSDSFSSGSSETGSVVHVEAQNDHDNQDTMSERDFICPPKRRRQEIEQPKLDFIPTSSLFSQLLNVPNAVHNENGIFDSYFMKQNDLRYRFDELGVELFSDSDRLSFTSLSRSSSLIQFESLERQLQSDSQISGSSPSIYSYEGTNSTSQQLHQQQQQESTEKSINLPSIKITNSTVQTVQFTNSDSEPFSSGSGSTSGSFSSDDSEIHATVKTNEVVNDSSLSSNSSAGTQMLKQSDENNKKKDFRAKNSVDSLSEDSGYCDRDIRSLPAGGTLSLDASLPNGNDLEDEDENVIEVKSILPRIRSHSDDDDDICYHSMESISRRFKSRKIEDSLVTQPHSIHELKIEHASANEHSTMSKNKSENLPSVSRRREQQFISISSPELHANKVFVAGNSRSKQRNCRGSEQFTVSSLPDHLNLISSDCAIESETVASKNFNLFDFNYGNNNNNSNSVSGSKKVVDISASCANLTLLNYSDDCCYDSHRLLPINRTATKTKTMSGKYPPAPSYHDDDDDDEEDYIANYRSKELTSLLEEISAHFNKNLSILNDREASYEPQTDVRDVVKKSSPSPPPKAPPRARTQIKTSPNHKAKASFDRDPTNLSTTYAQSLEKCNFKIDEPVNVYNTRQNIDATDGDLQKPVHKRNFVSSTPNLNYFDFEMRNIQHYSSIDNTATLNNDNDHLSPSFTTGCTSMKEIPSSNSRASSTGILASHSAGGSRSGLSVSFCPIVSEISWQVSQDDDEISDDVEMDPSAGDNYNTSRNDSLVNYYNDTNCTDDDDDEEDFDDFRAVGTSTTLTQSKNNDHIEENIETFDHHENIDETLTQTNNETIINVDEMNKTADIGSNKMLVESQTPSEKFISAETSQTMTTVPQNFSNQLTMEKPLKNKQKKSIFSRLSSGFRFSFRGKKNKKLVNDGVVHYPVPIETNNNNKQQQQQQATENKNEKLASDLHEKLHNTAMTSEQQQQSTVATDRQSRPMKPARESPPKAGGNGNSQVMGKPPLPKQPPRIVGTTTKRPSAHPQPRASSTPRDYNDGEFYQHNMIGDGLKQQYYSERARTMDSGHKIGLIETNLDTDETIINGKTQSLMELGIGQNNGSRSGIVNRMTSMGGVKVMNQSVSENQNNASNERGRPHKSMEFLLDKENHQRVLNFILKKIDESKELTDEERMNQT</sequence>
<feature type="compositionally biased region" description="Basic and acidic residues" evidence="1">
    <location>
        <begin position="305"/>
        <end position="319"/>
    </location>
</feature>
<feature type="compositionally biased region" description="Low complexity" evidence="1">
    <location>
        <begin position="994"/>
        <end position="1009"/>
    </location>
</feature>
<protein>
    <submittedName>
        <fullName evidence="2">Uncharacterized protein</fullName>
    </submittedName>
</protein>
<feature type="region of interest" description="Disordered" evidence="1">
    <location>
        <begin position="565"/>
        <end position="586"/>
    </location>
</feature>
<dbReference type="EMBL" id="JADBJN010000001">
    <property type="protein sequence ID" value="KAG5683087.1"/>
    <property type="molecule type" value="Genomic_DNA"/>
</dbReference>
<evidence type="ECO:0000313" key="3">
    <source>
        <dbReference type="Proteomes" id="UP001107558"/>
    </source>
</evidence>
<comment type="caution">
    <text evidence="2">The sequence shown here is derived from an EMBL/GenBank/DDBJ whole genome shotgun (WGS) entry which is preliminary data.</text>
</comment>
<feature type="region of interest" description="Disordered" evidence="1">
    <location>
        <begin position="196"/>
        <end position="239"/>
    </location>
</feature>
<evidence type="ECO:0000313" key="2">
    <source>
        <dbReference type="EMBL" id="KAG5683087.1"/>
    </source>
</evidence>
<feature type="region of interest" description="Disordered" evidence="1">
    <location>
        <begin position="253"/>
        <end position="331"/>
    </location>
</feature>
<feature type="compositionally biased region" description="Polar residues" evidence="1">
    <location>
        <begin position="422"/>
        <end position="437"/>
    </location>
</feature>
<feature type="region of interest" description="Disordered" evidence="1">
    <location>
        <begin position="763"/>
        <end position="788"/>
    </location>
</feature>
<reference evidence="2" key="1">
    <citation type="submission" date="2021-03" db="EMBL/GenBank/DDBJ databases">
        <title>Chromosome level genome of the anhydrobiotic midge Polypedilum vanderplanki.</title>
        <authorList>
            <person name="Yoshida Y."/>
            <person name="Kikawada T."/>
            <person name="Gusev O."/>
        </authorList>
    </citation>
    <scope>NUCLEOTIDE SEQUENCE</scope>
    <source>
        <strain evidence="2">NIAS01</strain>
        <tissue evidence="2">Whole body or cell culture</tissue>
    </source>
</reference>
<feature type="region of interest" description="Disordered" evidence="1">
    <location>
        <begin position="419"/>
        <end position="440"/>
    </location>
</feature>
<feature type="compositionally biased region" description="Basic and acidic residues" evidence="1">
    <location>
        <begin position="622"/>
        <end position="634"/>
    </location>
</feature>
<feature type="region of interest" description="Disordered" evidence="1">
    <location>
        <begin position="806"/>
        <end position="833"/>
    </location>
</feature>
<gene>
    <name evidence="2" type="ORF">PVAND_012390</name>
</gene>
<feature type="region of interest" description="Disordered" evidence="1">
    <location>
        <begin position="622"/>
        <end position="670"/>
    </location>
</feature>
<feature type="compositionally biased region" description="Polar residues" evidence="1">
    <location>
        <begin position="824"/>
        <end position="833"/>
    </location>
</feature>
<name>A0A9J6CMK2_POLVA</name>
<accession>A0A9J6CMK2</accession>
<feature type="compositionally biased region" description="Low complexity" evidence="1">
    <location>
        <begin position="196"/>
        <end position="211"/>
    </location>
</feature>
<feature type="region of interest" description="Disordered" evidence="1">
    <location>
        <begin position="992"/>
        <end position="1013"/>
    </location>
</feature>
<feature type="compositionally biased region" description="Acidic residues" evidence="1">
    <location>
        <begin position="807"/>
        <end position="818"/>
    </location>
</feature>
<proteinExistence type="predicted"/>
<evidence type="ECO:0000256" key="1">
    <source>
        <dbReference type="SAM" id="MobiDB-lite"/>
    </source>
</evidence>
<dbReference type="AlphaFoldDB" id="A0A9J6CMK2"/>
<organism evidence="2 3">
    <name type="scientific">Polypedilum vanderplanki</name>
    <name type="common">Sleeping chironomid midge</name>
    <dbReference type="NCBI Taxonomy" id="319348"/>
    <lineage>
        <taxon>Eukaryota</taxon>
        <taxon>Metazoa</taxon>
        <taxon>Ecdysozoa</taxon>
        <taxon>Arthropoda</taxon>
        <taxon>Hexapoda</taxon>
        <taxon>Insecta</taxon>
        <taxon>Pterygota</taxon>
        <taxon>Neoptera</taxon>
        <taxon>Endopterygota</taxon>
        <taxon>Diptera</taxon>
        <taxon>Nematocera</taxon>
        <taxon>Chironomoidea</taxon>
        <taxon>Chironomidae</taxon>
        <taxon>Chironominae</taxon>
        <taxon>Polypedilum</taxon>
        <taxon>Polypedilum</taxon>
    </lineage>
</organism>
<feature type="region of interest" description="Disordered" evidence="1">
    <location>
        <begin position="1027"/>
        <end position="1101"/>
    </location>
</feature>
<keyword evidence="3" id="KW-1185">Reference proteome</keyword>
<dbReference type="Proteomes" id="UP001107558">
    <property type="component" value="Chromosome 1"/>
</dbReference>
<feature type="compositionally biased region" description="Low complexity" evidence="1">
    <location>
        <begin position="254"/>
        <end position="272"/>
    </location>
</feature>
<dbReference type="OrthoDB" id="7789350at2759"/>